<keyword evidence="1" id="KW-0472">Membrane</keyword>
<evidence type="ECO:0000256" key="1">
    <source>
        <dbReference type="SAM" id="Phobius"/>
    </source>
</evidence>
<dbReference type="EMBL" id="SPAZ01000339">
    <property type="protein sequence ID" value="TQE17349.1"/>
    <property type="molecule type" value="Genomic_DNA"/>
</dbReference>
<keyword evidence="1" id="KW-0812">Transmembrane</keyword>
<dbReference type="Proteomes" id="UP000318720">
    <property type="component" value="Unassembled WGS sequence"/>
</dbReference>
<sequence length="140" mass="15354">MDALLAFLVPIATGLFWAGAAAYRLMTYNDLRQRGVRVEAQVVGPVPGVPASHSRSRGEWVINPLLSFTTSDGRTVRHGVGSKNRPVRVRQNTQVTVFHAPDDPRELVLDGHGVRARAYTELVLGLSLVLIIALLMIRAF</sequence>
<accession>A0AAE8VWB6</accession>
<dbReference type="AlphaFoldDB" id="A0AAE8VWB6"/>
<gene>
    <name evidence="2" type="ORF">Sipo8835_41850</name>
</gene>
<evidence type="ECO:0000313" key="2">
    <source>
        <dbReference type="EMBL" id="TQE17349.1"/>
    </source>
</evidence>
<dbReference type="RefSeq" id="WP_141572235.1">
    <property type="nucleotide sequence ID" value="NZ_CP182305.1"/>
</dbReference>
<protein>
    <submittedName>
        <fullName evidence="2">DUF3592 domain-containing protein</fullName>
    </submittedName>
</protein>
<feature type="transmembrane region" description="Helical" evidence="1">
    <location>
        <begin position="118"/>
        <end position="137"/>
    </location>
</feature>
<comment type="caution">
    <text evidence="2">The sequence shown here is derived from an EMBL/GenBank/DDBJ whole genome shotgun (WGS) entry which is preliminary data.</text>
</comment>
<keyword evidence="1" id="KW-1133">Transmembrane helix</keyword>
<name>A0AAE8VWB6_9ACTN</name>
<reference evidence="2 3" key="1">
    <citation type="submission" date="2019-03" db="EMBL/GenBank/DDBJ databases">
        <title>Comparative genomic analyses of the sweetpotato soil rot pathogen, Streptomyces ipomoeae.</title>
        <authorList>
            <person name="Ruschel Soares N."/>
            <person name="Badger J.H."/>
            <person name="Huguet-Tapia J.C."/>
            <person name="Clark C.A."/>
            <person name="Pettis G.S."/>
        </authorList>
    </citation>
    <scope>NUCLEOTIDE SEQUENCE [LARGE SCALE GENOMIC DNA]</scope>
    <source>
        <strain evidence="2 3">88-35</strain>
    </source>
</reference>
<evidence type="ECO:0000313" key="3">
    <source>
        <dbReference type="Proteomes" id="UP000318720"/>
    </source>
</evidence>
<organism evidence="2 3">
    <name type="scientific">Streptomyces ipomoeae</name>
    <dbReference type="NCBI Taxonomy" id="103232"/>
    <lineage>
        <taxon>Bacteria</taxon>
        <taxon>Bacillati</taxon>
        <taxon>Actinomycetota</taxon>
        <taxon>Actinomycetes</taxon>
        <taxon>Kitasatosporales</taxon>
        <taxon>Streptomycetaceae</taxon>
        <taxon>Streptomyces</taxon>
    </lineage>
</organism>
<dbReference type="GeneID" id="301699408"/>
<proteinExistence type="predicted"/>